<name>A0A3M0BZ89_9PROT</name>
<evidence type="ECO:0000256" key="2">
    <source>
        <dbReference type="ARBA" id="ARBA00022679"/>
    </source>
</evidence>
<keyword evidence="4" id="KW-0812">Transmembrane</keyword>
<evidence type="ECO:0000313" key="7">
    <source>
        <dbReference type="Proteomes" id="UP000271227"/>
    </source>
</evidence>
<gene>
    <name evidence="6" type="ORF">BXY39_3254</name>
</gene>
<keyword evidence="4" id="KW-1133">Transmembrane helix</keyword>
<reference evidence="6 7" key="1">
    <citation type="submission" date="2018-10" db="EMBL/GenBank/DDBJ databases">
        <title>Genomic Encyclopedia of Archaeal and Bacterial Type Strains, Phase II (KMG-II): from individual species to whole genera.</title>
        <authorList>
            <person name="Goeker M."/>
        </authorList>
    </citation>
    <scope>NUCLEOTIDE SEQUENCE [LARGE SCALE GENOMIC DNA]</scope>
    <source>
        <strain evidence="6 7">DSM 25217</strain>
    </source>
</reference>
<dbReference type="GO" id="GO:0006654">
    <property type="term" value="P:phosphatidic acid biosynthetic process"/>
    <property type="evidence" value="ECO:0007669"/>
    <property type="project" value="TreeGrafter"/>
</dbReference>
<dbReference type="RefSeq" id="WP_170163892.1">
    <property type="nucleotide sequence ID" value="NZ_REFR01000014.1"/>
</dbReference>
<comment type="caution">
    <text evidence="6">The sequence shown here is derived from an EMBL/GenBank/DDBJ whole genome shotgun (WGS) entry which is preliminary data.</text>
</comment>
<dbReference type="SMART" id="SM00563">
    <property type="entry name" value="PlsC"/>
    <property type="match status" value="1"/>
</dbReference>
<dbReference type="GO" id="GO:0003841">
    <property type="term" value="F:1-acylglycerol-3-phosphate O-acyltransferase activity"/>
    <property type="evidence" value="ECO:0007669"/>
    <property type="project" value="TreeGrafter"/>
</dbReference>
<feature type="transmembrane region" description="Helical" evidence="4">
    <location>
        <begin position="12"/>
        <end position="35"/>
    </location>
</feature>
<keyword evidence="2 6" id="KW-0808">Transferase</keyword>
<dbReference type="AlphaFoldDB" id="A0A3M0BZ89"/>
<dbReference type="SUPFAM" id="SSF69593">
    <property type="entry name" value="Glycerol-3-phosphate (1)-acyltransferase"/>
    <property type="match status" value="1"/>
</dbReference>
<organism evidence="6 7">
    <name type="scientific">Eilatimonas milleporae</name>
    <dbReference type="NCBI Taxonomy" id="911205"/>
    <lineage>
        <taxon>Bacteria</taxon>
        <taxon>Pseudomonadati</taxon>
        <taxon>Pseudomonadota</taxon>
        <taxon>Alphaproteobacteria</taxon>
        <taxon>Kordiimonadales</taxon>
        <taxon>Kordiimonadaceae</taxon>
        <taxon>Eilatimonas</taxon>
    </lineage>
</organism>
<keyword evidence="7" id="KW-1185">Reference proteome</keyword>
<dbReference type="CDD" id="cd07989">
    <property type="entry name" value="LPLAT_AGPAT-like"/>
    <property type="match status" value="1"/>
</dbReference>
<dbReference type="InterPro" id="IPR002123">
    <property type="entry name" value="Plipid/glycerol_acylTrfase"/>
</dbReference>
<evidence type="ECO:0000256" key="1">
    <source>
        <dbReference type="ARBA" id="ARBA00005189"/>
    </source>
</evidence>
<evidence type="ECO:0000259" key="5">
    <source>
        <dbReference type="SMART" id="SM00563"/>
    </source>
</evidence>
<dbReference type="EMBL" id="REFR01000014">
    <property type="protein sequence ID" value="RMB02901.1"/>
    <property type="molecule type" value="Genomic_DNA"/>
</dbReference>
<keyword evidence="4" id="KW-0472">Membrane</keyword>
<protein>
    <submittedName>
        <fullName evidence="6">1-acyl-sn-glycerol-3-phosphate acyltransferase</fullName>
    </submittedName>
</protein>
<sequence>MVSLFNGVRSALFNIAFFGMTALYCSLVMLPLCLFTGEAAVRRGVYIYCRSSVVLARVLMGIRVEYRGLDNIPCDGAVILAAAHQSNLDPIMTYLVRPDLSALAKKELFRLPVIGLIFKKMGVIKIDRQSGKAHRDMDVVAGEIHAGGRALIVYPQATRVRPGDRRALKAGAYHLGRSAGLTVVPVATNSGLFWTRGFWHRPGHVVFEALPPIDVTLDKDDFMARLRAAVVDRSEALMVEAGYGHVLPED</sequence>
<dbReference type="Proteomes" id="UP000271227">
    <property type="component" value="Unassembled WGS sequence"/>
</dbReference>
<evidence type="ECO:0000313" key="6">
    <source>
        <dbReference type="EMBL" id="RMB02901.1"/>
    </source>
</evidence>
<accession>A0A3M0BZ89</accession>
<feature type="domain" description="Phospholipid/glycerol acyltransferase" evidence="5">
    <location>
        <begin position="78"/>
        <end position="191"/>
    </location>
</feature>
<dbReference type="FunCoup" id="A0A3M0BZ89">
    <property type="interactions" value="328"/>
</dbReference>
<proteinExistence type="predicted"/>
<evidence type="ECO:0000256" key="4">
    <source>
        <dbReference type="SAM" id="Phobius"/>
    </source>
</evidence>
<evidence type="ECO:0000256" key="3">
    <source>
        <dbReference type="ARBA" id="ARBA00023315"/>
    </source>
</evidence>
<dbReference type="Pfam" id="PF01553">
    <property type="entry name" value="Acyltransferase"/>
    <property type="match status" value="1"/>
</dbReference>
<keyword evidence="3 6" id="KW-0012">Acyltransferase</keyword>
<dbReference type="InParanoid" id="A0A3M0BZ89"/>
<dbReference type="PANTHER" id="PTHR10434:SF11">
    <property type="entry name" value="1-ACYL-SN-GLYCEROL-3-PHOSPHATE ACYLTRANSFERASE"/>
    <property type="match status" value="1"/>
</dbReference>
<dbReference type="PANTHER" id="PTHR10434">
    <property type="entry name" value="1-ACYL-SN-GLYCEROL-3-PHOSPHATE ACYLTRANSFERASE"/>
    <property type="match status" value="1"/>
</dbReference>
<comment type="pathway">
    <text evidence="1">Lipid metabolism.</text>
</comment>